<evidence type="ECO:0000256" key="10">
    <source>
        <dbReference type="PROSITE-ProRule" id="PRU00282"/>
    </source>
</evidence>
<organism evidence="13 14">
    <name type="scientific">Polypedilum vanderplanki</name>
    <name type="common">Sleeping chironomid midge</name>
    <dbReference type="NCBI Taxonomy" id="319348"/>
    <lineage>
        <taxon>Eukaryota</taxon>
        <taxon>Metazoa</taxon>
        <taxon>Ecdysozoa</taxon>
        <taxon>Arthropoda</taxon>
        <taxon>Hexapoda</taxon>
        <taxon>Insecta</taxon>
        <taxon>Pterygota</taxon>
        <taxon>Neoptera</taxon>
        <taxon>Endopterygota</taxon>
        <taxon>Diptera</taxon>
        <taxon>Nematocera</taxon>
        <taxon>Chironomoidea</taxon>
        <taxon>Chironomidae</taxon>
        <taxon>Chironominae</taxon>
        <taxon>Polypedilum</taxon>
        <taxon>Polypedilum</taxon>
    </lineage>
</organism>
<evidence type="ECO:0000256" key="12">
    <source>
        <dbReference type="SAM" id="Phobius"/>
    </source>
</evidence>
<keyword evidence="9 10" id="KW-0472">Membrane</keyword>
<keyword evidence="6" id="KW-0999">Mitochondrion inner membrane</keyword>
<reference evidence="13" key="1">
    <citation type="submission" date="2021-03" db="EMBL/GenBank/DDBJ databases">
        <title>Chromosome level genome of the anhydrobiotic midge Polypedilum vanderplanki.</title>
        <authorList>
            <person name="Yoshida Y."/>
            <person name="Kikawada T."/>
            <person name="Gusev O."/>
        </authorList>
    </citation>
    <scope>NUCLEOTIDE SEQUENCE</scope>
    <source>
        <strain evidence="13">NIAS01</strain>
        <tissue evidence="13">Whole body or cell culture</tissue>
    </source>
</reference>
<feature type="repeat" description="Solcar" evidence="10">
    <location>
        <begin position="238"/>
        <end position="340"/>
    </location>
</feature>
<feature type="transmembrane region" description="Helical" evidence="12">
    <location>
        <begin position="102"/>
        <end position="122"/>
    </location>
</feature>
<protein>
    <recommendedName>
        <fullName evidence="15">Mitochondrial carrier protein</fullName>
    </recommendedName>
</protein>
<keyword evidence="8" id="KW-0496">Mitochondrion</keyword>
<comment type="similarity">
    <text evidence="2 11">Belongs to the mitochondrial carrier (TC 2.A.29) family.</text>
</comment>
<proteinExistence type="inferred from homology"/>
<evidence type="ECO:0000256" key="8">
    <source>
        <dbReference type="ARBA" id="ARBA00023128"/>
    </source>
</evidence>
<keyword evidence="5" id="KW-0677">Repeat</keyword>
<evidence type="ECO:0000256" key="3">
    <source>
        <dbReference type="ARBA" id="ARBA00022448"/>
    </source>
</evidence>
<evidence type="ECO:0000256" key="5">
    <source>
        <dbReference type="ARBA" id="ARBA00022737"/>
    </source>
</evidence>
<dbReference type="Proteomes" id="UP001107558">
    <property type="component" value="Chromosome 2"/>
</dbReference>
<evidence type="ECO:0000256" key="2">
    <source>
        <dbReference type="ARBA" id="ARBA00006375"/>
    </source>
</evidence>
<dbReference type="AlphaFoldDB" id="A0A9J6C612"/>
<evidence type="ECO:0000313" key="13">
    <source>
        <dbReference type="EMBL" id="KAG5677604.1"/>
    </source>
</evidence>
<keyword evidence="14" id="KW-1185">Reference proteome</keyword>
<evidence type="ECO:0008006" key="15">
    <source>
        <dbReference type="Google" id="ProtNLM"/>
    </source>
</evidence>
<dbReference type="SUPFAM" id="SSF103506">
    <property type="entry name" value="Mitochondrial carrier"/>
    <property type="match status" value="1"/>
</dbReference>
<dbReference type="InterPro" id="IPR023395">
    <property type="entry name" value="MCP_dom_sf"/>
</dbReference>
<dbReference type="InterPro" id="IPR018108">
    <property type="entry name" value="MCP_transmembrane"/>
</dbReference>
<dbReference type="PANTHER" id="PTHR45760">
    <property type="entry name" value="FI19922P1-RELATED"/>
    <property type="match status" value="1"/>
</dbReference>
<dbReference type="PROSITE" id="PS50920">
    <property type="entry name" value="SOLCAR"/>
    <property type="match status" value="3"/>
</dbReference>
<evidence type="ECO:0000256" key="6">
    <source>
        <dbReference type="ARBA" id="ARBA00022792"/>
    </source>
</evidence>
<dbReference type="Gene3D" id="1.50.40.10">
    <property type="entry name" value="Mitochondrial carrier domain"/>
    <property type="match status" value="1"/>
</dbReference>
<dbReference type="InterPro" id="IPR045315">
    <property type="entry name" value="Mtm1-like"/>
</dbReference>
<evidence type="ECO:0000256" key="1">
    <source>
        <dbReference type="ARBA" id="ARBA00004448"/>
    </source>
</evidence>
<sequence>MTNKFNGFDADDHRFRIRGYQQICSSVTGALITSLFMTPLDVIKTRLQVQQKLLLSNKCYLYCNGLMDHLCPCGPVNLPVQKFNGTADAFVKIIKTEGVPSLWSGLSPTLVLAIPTTVLYFVSYEQMRVRLKDFHMKTIKANTDTYKMPMWIPLLAGSSARILAVTVVNPLELIRTKMQSEKMSYKEVGTAFTGMLRQHGIRGLFKGLPPTIMRDTPFSAIYWTSYESFKKFKNITNPDIFEAFVGGALAGSLAAFLTCPFDVIKTHQQIEFGEKFLYYTNGNKNGNGQKKSMTSMKERLNNIWKTSGFRGLFAGLTPRLFKVAPACAIMISTYEYGKTFFHAHNVKRYYEQNPELRNLS</sequence>
<accession>A0A9J6C612</accession>
<evidence type="ECO:0000256" key="7">
    <source>
        <dbReference type="ARBA" id="ARBA00022989"/>
    </source>
</evidence>
<dbReference type="GO" id="GO:1990542">
    <property type="term" value="P:mitochondrial transmembrane transport"/>
    <property type="evidence" value="ECO:0007669"/>
    <property type="project" value="InterPro"/>
</dbReference>
<feature type="repeat" description="Solcar" evidence="10">
    <location>
        <begin position="148"/>
        <end position="232"/>
    </location>
</feature>
<dbReference type="Pfam" id="PF00153">
    <property type="entry name" value="Mito_carr"/>
    <property type="match status" value="3"/>
</dbReference>
<keyword evidence="7 12" id="KW-1133">Transmembrane helix</keyword>
<dbReference type="GO" id="GO:0005743">
    <property type="term" value="C:mitochondrial inner membrane"/>
    <property type="evidence" value="ECO:0007669"/>
    <property type="project" value="UniProtKB-SubCell"/>
</dbReference>
<keyword evidence="4 10" id="KW-0812">Transmembrane</keyword>
<name>A0A9J6C612_POLVA</name>
<evidence type="ECO:0000256" key="11">
    <source>
        <dbReference type="RuleBase" id="RU000488"/>
    </source>
</evidence>
<dbReference type="EMBL" id="JADBJN010000002">
    <property type="protein sequence ID" value="KAG5677604.1"/>
    <property type="molecule type" value="Genomic_DNA"/>
</dbReference>
<gene>
    <name evidence="13" type="ORF">PVAND_007348</name>
</gene>
<evidence type="ECO:0000256" key="4">
    <source>
        <dbReference type="ARBA" id="ARBA00022692"/>
    </source>
</evidence>
<dbReference type="OrthoDB" id="1747031at2759"/>
<evidence type="ECO:0000256" key="9">
    <source>
        <dbReference type="ARBA" id="ARBA00023136"/>
    </source>
</evidence>
<dbReference type="PANTHER" id="PTHR45760:SF2">
    <property type="entry name" value="FI19922P1-RELATED"/>
    <property type="match status" value="1"/>
</dbReference>
<comment type="subcellular location">
    <subcellularLocation>
        <location evidence="1">Mitochondrion inner membrane</location>
        <topology evidence="1">Multi-pass membrane protein</topology>
    </subcellularLocation>
</comment>
<keyword evidence="3 11" id="KW-0813">Transport</keyword>
<comment type="caution">
    <text evidence="13">The sequence shown here is derived from an EMBL/GenBank/DDBJ whole genome shotgun (WGS) entry which is preliminary data.</text>
</comment>
<feature type="repeat" description="Solcar" evidence="10">
    <location>
        <begin position="17"/>
        <end position="130"/>
    </location>
</feature>
<evidence type="ECO:0000313" key="14">
    <source>
        <dbReference type="Proteomes" id="UP001107558"/>
    </source>
</evidence>